<feature type="region of interest" description="Disordered" evidence="1">
    <location>
        <begin position="50"/>
        <end position="86"/>
    </location>
</feature>
<sequence length="242" mass="27301">MSLEEKEKAIKLNRACFRCFRSGHGSKMCRVAVKCFVCFGNHHTLMCDQHKRDKQHHRDKPEEPKEKLKESNHVPVDDKKTADGHDQTASYVSQVNSHKIILLKTLHVKVIAPAGGWREVRVLFDEGSQRSYNKRSLAEEMGCEKLGQETMTTLLFGGGKKGLQARVKYNVLLGSTNGSNSCYKNNFILLDEPVLCQNVPSIPSGPWIIGKDPVVPKEEKAETTTRSGRKSRPPQRYGAWNK</sequence>
<dbReference type="PANTHER" id="PTHR47331">
    <property type="entry name" value="PHD-TYPE DOMAIN-CONTAINING PROTEIN"/>
    <property type="match status" value="1"/>
</dbReference>
<proteinExistence type="predicted"/>
<evidence type="ECO:0008006" key="4">
    <source>
        <dbReference type="Google" id="ProtNLM"/>
    </source>
</evidence>
<reference evidence="2 3" key="1">
    <citation type="submission" date="2024-08" db="EMBL/GenBank/DDBJ databases">
        <authorList>
            <person name="Cucini C."/>
            <person name="Frati F."/>
        </authorList>
    </citation>
    <scope>NUCLEOTIDE SEQUENCE [LARGE SCALE GENOMIC DNA]</scope>
</reference>
<dbReference type="PANTHER" id="PTHR47331:SF5">
    <property type="entry name" value="RIBONUCLEASE H"/>
    <property type="match status" value="1"/>
</dbReference>
<organism evidence="2 3">
    <name type="scientific">Orchesella dallaii</name>
    <dbReference type="NCBI Taxonomy" id="48710"/>
    <lineage>
        <taxon>Eukaryota</taxon>
        <taxon>Metazoa</taxon>
        <taxon>Ecdysozoa</taxon>
        <taxon>Arthropoda</taxon>
        <taxon>Hexapoda</taxon>
        <taxon>Collembola</taxon>
        <taxon>Entomobryomorpha</taxon>
        <taxon>Entomobryoidea</taxon>
        <taxon>Orchesellidae</taxon>
        <taxon>Orchesellinae</taxon>
        <taxon>Orchesella</taxon>
    </lineage>
</organism>
<accession>A0ABP1RVH9</accession>
<evidence type="ECO:0000256" key="1">
    <source>
        <dbReference type="SAM" id="MobiDB-lite"/>
    </source>
</evidence>
<evidence type="ECO:0000313" key="3">
    <source>
        <dbReference type="Proteomes" id="UP001642540"/>
    </source>
</evidence>
<feature type="region of interest" description="Disordered" evidence="1">
    <location>
        <begin position="210"/>
        <end position="242"/>
    </location>
</feature>
<evidence type="ECO:0000313" key="2">
    <source>
        <dbReference type="EMBL" id="CAL8136868.1"/>
    </source>
</evidence>
<comment type="caution">
    <text evidence="2">The sequence shown here is derived from an EMBL/GenBank/DDBJ whole genome shotgun (WGS) entry which is preliminary data.</text>
</comment>
<dbReference type="EMBL" id="CAXLJM020000112">
    <property type="protein sequence ID" value="CAL8136868.1"/>
    <property type="molecule type" value="Genomic_DNA"/>
</dbReference>
<protein>
    <recommendedName>
        <fullName evidence="4">Peptidase aspartic putative domain-containing protein</fullName>
    </recommendedName>
</protein>
<dbReference type="Proteomes" id="UP001642540">
    <property type="component" value="Unassembled WGS sequence"/>
</dbReference>
<keyword evidence="3" id="KW-1185">Reference proteome</keyword>
<gene>
    <name evidence="2" type="ORF">ODALV1_LOCUS26652</name>
</gene>
<feature type="compositionally biased region" description="Basic and acidic residues" evidence="1">
    <location>
        <begin position="59"/>
        <end position="86"/>
    </location>
</feature>
<feature type="compositionally biased region" description="Basic and acidic residues" evidence="1">
    <location>
        <begin position="214"/>
        <end position="223"/>
    </location>
</feature>
<name>A0ABP1RVH9_9HEXA</name>